<evidence type="ECO:0000256" key="1">
    <source>
        <dbReference type="SAM" id="MobiDB-lite"/>
    </source>
</evidence>
<dbReference type="EMBL" id="NESQ01000001">
    <property type="protein sequence ID" value="PUU84429.1"/>
    <property type="molecule type" value="Genomic_DNA"/>
</dbReference>
<gene>
    <name evidence="2" type="ORF">B9Z19DRAFT_1070328</name>
</gene>
<reference evidence="2 3" key="1">
    <citation type="submission" date="2017-04" db="EMBL/GenBank/DDBJ databases">
        <title>Draft genome sequence of Tuber borchii Vittad., a whitish edible truffle.</title>
        <authorList>
            <consortium name="DOE Joint Genome Institute"/>
            <person name="Murat C."/>
            <person name="Kuo A."/>
            <person name="Barry K.W."/>
            <person name="Clum A."/>
            <person name="Dockter R.B."/>
            <person name="Fauchery L."/>
            <person name="Iotti M."/>
            <person name="Kohler A."/>
            <person name="Labutti K."/>
            <person name="Lindquist E.A."/>
            <person name="Lipzen A."/>
            <person name="Ohm R.A."/>
            <person name="Wang M."/>
            <person name="Grigoriev I.V."/>
            <person name="Zambonelli A."/>
            <person name="Martin F.M."/>
        </authorList>
    </citation>
    <scope>NUCLEOTIDE SEQUENCE [LARGE SCALE GENOMIC DNA]</scope>
    <source>
        <strain evidence="2 3">Tbo3840</strain>
    </source>
</reference>
<dbReference type="Proteomes" id="UP000244722">
    <property type="component" value="Unassembled WGS sequence"/>
</dbReference>
<dbReference type="AlphaFoldDB" id="A0A2T7A9M9"/>
<proteinExistence type="predicted"/>
<organism evidence="2 3">
    <name type="scientific">Tuber borchii</name>
    <name type="common">White truffle</name>
    <dbReference type="NCBI Taxonomy" id="42251"/>
    <lineage>
        <taxon>Eukaryota</taxon>
        <taxon>Fungi</taxon>
        <taxon>Dikarya</taxon>
        <taxon>Ascomycota</taxon>
        <taxon>Pezizomycotina</taxon>
        <taxon>Pezizomycetes</taxon>
        <taxon>Pezizales</taxon>
        <taxon>Tuberaceae</taxon>
        <taxon>Tuber</taxon>
    </lineage>
</organism>
<name>A0A2T7A9M9_TUBBO</name>
<keyword evidence="3" id="KW-1185">Reference proteome</keyword>
<comment type="caution">
    <text evidence="2">The sequence shown here is derived from an EMBL/GenBank/DDBJ whole genome shotgun (WGS) entry which is preliminary data.</text>
</comment>
<sequence length="53" mass="5804">MKALDGDRKDLMEFIKEMEKMSSCIELGEDCQEVNDGGAGSKPADGNKKPVEK</sequence>
<protein>
    <submittedName>
        <fullName evidence="2">Uncharacterized protein</fullName>
    </submittedName>
</protein>
<dbReference type="OrthoDB" id="5402692at2759"/>
<evidence type="ECO:0000313" key="2">
    <source>
        <dbReference type="EMBL" id="PUU84429.1"/>
    </source>
</evidence>
<evidence type="ECO:0000313" key="3">
    <source>
        <dbReference type="Proteomes" id="UP000244722"/>
    </source>
</evidence>
<accession>A0A2T7A9M9</accession>
<feature type="region of interest" description="Disordered" evidence="1">
    <location>
        <begin position="31"/>
        <end position="53"/>
    </location>
</feature>